<feature type="signal peptide" evidence="2">
    <location>
        <begin position="1"/>
        <end position="19"/>
    </location>
</feature>
<sequence>MKHLFWAAAFLFVSVAAFAQKVEFEANAPAVVAVGEAFRIEFSLNAKPEEFVPPTFDGFDVVAGPTLSEGTSVSIVNGNVTKTSSFTYTYVIQASSVGKASISAASVRVDGKSYGTQPLTIEVIADEASVRPGAGGGEKQAGEARSAKLGADDLLVRVAVNRNNVFKGQPIRATFKIYTRVQLGGLDNVKYPAFNGFWVQDLDVQGYGWQRETLNGKVYDAKIIREVLLYPQQAGQLHIEQFSLNAVAQIVMQTSPRGQSLFDDFFGGGQTVQEVRKNLSTAPVAITVKDFPAGAPASFNGAVGQFQMSGGIDKKTMSANASDNFTLKISGSGNLPLIQAPTVEMPTSFEQYNKKTTESLAHNANGITGYRQFEYPFIPRAEGSYTINPVEFSYFDPDAAKYVTLNTSSFNIEVRPDSTGGGGVSGIVSGINKEDLKILDKDIRFIRIGDPCLTRRGNLLFGSTAYFAALALILLVFAGGYLYLKKRLSEMQNTVLVRNRKANKVALQRLRAAFQHMNAGSEKAFYEEMLKALWGYMSDKLNIPVANLTKDNIREELLKRNVSAELTGQFIDTITHCEYAQYSPSSSGRMSELYGSAAGILSKLESVIKK</sequence>
<evidence type="ECO:0000313" key="3">
    <source>
        <dbReference type="EMBL" id="MBC5615880.1"/>
    </source>
</evidence>
<proteinExistence type="predicted"/>
<dbReference type="PANTHER" id="PTHR40940">
    <property type="entry name" value="PROTEIN BATD-RELATED"/>
    <property type="match status" value="1"/>
</dbReference>
<dbReference type="Proteomes" id="UP000636891">
    <property type="component" value="Unassembled WGS sequence"/>
</dbReference>
<dbReference type="Pfam" id="PF13584">
    <property type="entry name" value="BatD"/>
    <property type="match status" value="2"/>
</dbReference>
<dbReference type="InterPro" id="IPR025738">
    <property type="entry name" value="BatD"/>
</dbReference>
<dbReference type="EMBL" id="JACOOK010000001">
    <property type="protein sequence ID" value="MBC5615880.1"/>
    <property type="molecule type" value="Genomic_DNA"/>
</dbReference>
<reference evidence="3 4" key="1">
    <citation type="submission" date="2020-08" db="EMBL/GenBank/DDBJ databases">
        <title>Genome public.</title>
        <authorList>
            <person name="Liu C."/>
            <person name="Sun Q."/>
        </authorList>
    </citation>
    <scope>NUCLEOTIDE SEQUENCE [LARGE SCALE GENOMIC DNA]</scope>
    <source>
        <strain evidence="3 4">New-7</strain>
    </source>
</reference>
<comment type="caution">
    <text evidence="3">The sequence shown here is derived from an EMBL/GenBank/DDBJ whole genome shotgun (WGS) entry which is preliminary data.</text>
</comment>
<keyword evidence="2" id="KW-0732">Signal</keyword>
<evidence type="ECO:0000313" key="4">
    <source>
        <dbReference type="Proteomes" id="UP000636891"/>
    </source>
</evidence>
<keyword evidence="1" id="KW-0812">Transmembrane</keyword>
<accession>A0ABR7CKG6</accession>
<gene>
    <name evidence="3" type="ORF">H8S08_02440</name>
</gene>
<protein>
    <submittedName>
        <fullName evidence="3">Protein BatD</fullName>
    </submittedName>
</protein>
<keyword evidence="1" id="KW-0472">Membrane</keyword>
<keyword evidence="1" id="KW-1133">Transmembrane helix</keyword>
<organism evidence="3 4">
    <name type="scientific">Alistipes hominis</name>
    <dbReference type="NCBI Taxonomy" id="2763015"/>
    <lineage>
        <taxon>Bacteria</taxon>
        <taxon>Pseudomonadati</taxon>
        <taxon>Bacteroidota</taxon>
        <taxon>Bacteroidia</taxon>
        <taxon>Bacteroidales</taxon>
        <taxon>Rikenellaceae</taxon>
        <taxon>Alistipes</taxon>
    </lineage>
</organism>
<name>A0ABR7CKG6_9BACT</name>
<dbReference type="PANTHER" id="PTHR40940:SF2">
    <property type="entry name" value="BATD"/>
    <property type="match status" value="1"/>
</dbReference>
<keyword evidence="4" id="KW-1185">Reference proteome</keyword>
<evidence type="ECO:0000256" key="1">
    <source>
        <dbReference type="SAM" id="Phobius"/>
    </source>
</evidence>
<dbReference type="RefSeq" id="WP_118656400.1">
    <property type="nucleotide sequence ID" value="NZ_JACOOK010000001.1"/>
</dbReference>
<feature type="transmembrane region" description="Helical" evidence="1">
    <location>
        <begin position="465"/>
        <end position="484"/>
    </location>
</feature>
<feature type="chain" id="PRO_5046618784" evidence="2">
    <location>
        <begin position="20"/>
        <end position="610"/>
    </location>
</feature>
<evidence type="ECO:0000256" key="2">
    <source>
        <dbReference type="SAM" id="SignalP"/>
    </source>
</evidence>